<protein>
    <submittedName>
        <fullName evidence="1">Uncharacterized protein</fullName>
    </submittedName>
</protein>
<accession>A0A381YF21</accession>
<sequence>MDAPFRYEWIGKIKIQIFCRLERPSTDIGA</sequence>
<dbReference type="EMBL" id="UINC01018003">
    <property type="protein sequence ID" value="SVA75202.1"/>
    <property type="molecule type" value="Genomic_DNA"/>
</dbReference>
<gene>
    <name evidence="1" type="ORF">METZ01_LOCUS128056</name>
</gene>
<organism evidence="1">
    <name type="scientific">marine metagenome</name>
    <dbReference type="NCBI Taxonomy" id="408172"/>
    <lineage>
        <taxon>unclassified sequences</taxon>
        <taxon>metagenomes</taxon>
        <taxon>ecological metagenomes</taxon>
    </lineage>
</organism>
<reference evidence="1" key="1">
    <citation type="submission" date="2018-05" db="EMBL/GenBank/DDBJ databases">
        <authorList>
            <person name="Lanie J.A."/>
            <person name="Ng W.-L."/>
            <person name="Kazmierczak K.M."/>
            <person name="Andrzejewski T.M."/>
            <person name="Davidsen T.M."/>
            <person name="Wayne K.J."/>
            <person name="Tettelin H."/>
            <person name="Glass J.I."/>
            <person name="Rusch D."/>
            <person name="Podicherti R."/>
            <person name="Tsui H.-C.T."/>
            <person name="Winkler M.E."/>
        </authorList>
    </citation>
    <scope>NUCLEOTIDE SEQUENCE</scope>
</reference>
<evidence type="ECO:0000313" key="1">
    <source>
        <dbReference type="EMBL" id="SVA75202.1"/>
    </source>
</evidence>
<proteinExistence type="predicted"/>
<dbReference type="AlphaFoldDB" id="A0A381YF21"/>
<name>A0A381YF21_9ZZZZ</name>